<dbReference type="OrthoDB" id="9783269at2"/>
<dbReference type="Gene3D" id="3.40.50.1240">
    <property type="entry name" value="Phosphoglycerate mutase-like"/>
    <property type="match status" value="1"/>
</dbReference>
<dbReference type="CDD" id="cd07067">
    <property type="entry name" value="HP_PGM_like"/>
    <property type="match status" value="1"/>
</dbReference>
<gene>
    <name evidence="2" type="ORF">HMPREF9470_03414</name>
</gene>
<dbReference type="PANTHER" id="PTHR48100">
    <property type="entry name" value="BROAD-SPECIFICITY PHOSPHATASE YOR283W-RELATED"/>
    <property type="match status" value="1"/>
</dbReference>
<dbReference type="RefSeq" id="WP_048930291.1">
    <property type="nucleotide sequence ID" value="NZ_KQ235879.1"/>
</dbReference>
<proteinExistence type="predicted"/>
<dbReference type="SUPFAM" id="SSF53254">
    <property type="entry name" value="Phosphoglycerate mutase-like"/>
    <property type="match status" value="1"/>
</dbReference>
<comment type="caution">
    <text evidence="2">The sequence shown here is derived from an EMBL/GenBank/DDBJ whole genome shotgun (WGS) entry which is preliminary data.</text>
</comment>
<evidence type="ECO:0000313" key="3">
    <source>
        <dbReference type="Proteomes" id="UP000037392"/>
    </source>
</evidence>
<dbReference type="GeneID" id="93165569"/>
<dbReference type="AlphaFoldDB" id="A0A0J9BYR5"/>
<dbReference type="Pfam" id="PF01966">
    <property type="entry name" value="HD"/>
    <property type="match status" value="1"/>
</dbReference>
<dbReference type="InterPro" id="IPR006675">
    <property type="entry name" value="HDIG_dom"/>
</dbReference>
<dbReference type="PATRIC" id="fig|742734.4.peg.3662"/>
<dbReference type="SUPFAM" id="SSF109604">
    <property type="entry name" value="HD-domain/PDEase-like"/>
    <property type="match status" value="1"/>
</dbReference>
<dbReference type="InterPro" id="IPR006674">
    <property type="entry name" value="HD_domain"/>
</dbReference>
<dbReference type="InterPro" id="IPR013078">
    <property type="entry name" value="His_Pase_superF_clade-1"/>
</dbReference>
<dbReference type="Gene3D" id="1.10.3210.10">
    <property type="entry name" value="Hypothetical protein af1432"/>
    <property type="match status" value="1"/>
</dbReference>
<dbReference type="InterPro" id="IPR050275">
    <property type="entry name" value="PGM_Phosphatase"/>
</dbReference>
<dbReference type="SMART" id="SM00855">
    <property type="entry name" value="PGAM"/>
    <property type="match status" value="1"/>
</dbReference>
<evidence type="ECO:0000259" key="1">
    <source>
        <dbReference type="Pfam" id="PF01966"/>
    </source>
</evidence>
<protein>
    <recommendedName>
        <fullName evidence="1">HD domain-containing protein</fullName>
    </recommendedName>
</protein>
<feature type="domain" description="HD" evidence="1">
    <location>
        <begin position="233"/>
        <end position="320"/>
    </location>
</feature>
<organism evidence="2 3">
    <name type="scientific">[Clostridium] citroniae WAL-19142</name>
    <dbReference type="NCBI Taxonomy" id="742734"/>
    <lineage>
        <taxon>Bacteria</taxon>
        <taxon>Bacillati</taxon>
        <taxon>Bacillota</taxon>
        <taxon>Clostridia</taxon>
        <taxon>Lachnospirales</taxon>
        <taxon>Lachnospiraceae</taxon>
        <taxon>Enterocloster</taxon>
    </lineage>
</organism>
<evidence type="ECO:0000313" key="2">
    <source>
        <dbReference type="EMBL" id="KMW17933.1"/>
    </source>
</evidence>
<dbReference type="EMBL" id="ADLK01000025">
    <property type="protein sequence ID" value="KMW17933.1"/>
    <property type="molecule type" value="Genomic_DNA"/>
</dbReference>
<accession>A0A0J9BYR5</accession>
<dbReference type="Pfam" id="PF00300">
    <property type="entry name" value="His_Phos_1"/>
    <property type="match status" value="2"/>
</dbReference>
<dbReference type="Proteomes" id="UP000037392">
    <property type="component" value="Unassembled WGS sequence"/>
</dbReference>
<dbReference type="GO" id="GO:0016791">
    <property type="term" value="F:phosphatase activity"/>
    <property type="evidence" value="ECO:0007669"/>
    <property type="project" value="TreeGrafter"/>
</dbReference>
<dbReference type="InterPro" id="IPR029033">
    <property type="entry name" value="His_PPase_superfam"/>
</dbReference>
<dbReference type="NCBIfam" id="TIGR00277">
    <property type="entry name" value="HDIG"/>
    <property type="match status" value="1"/>
</dbReference>
<reference evidence="2 3" key="1">
    <citation type="submission" date="2011-04" db="EMBL/GenBank/DDBJ databases">
        <title>The Genome Sequence of Clostridium citroniae WAL-19142.</title>
        <authorList>
            <consortium name="The Broad Institute Genome Sequencing Platform"/>
            <person name="Earl A."/>
            <person name="Ward D."/>
            <person name="Feldgarden M."/>
            <person name="Gevers D."/>
            <person name="Warren Y.A."/>
            <person name="Tyrrell K.L."/>
            <person name="Citron D.M."/>
            <person name="Goldstein E.J."/>
            <person name="Daigneault M."/>
            <person name="Allen-Vercoe E."/>
            <person name="Young S.K."/>
            <person name="Zeng Q."/>
            <person name="Gargeya S."/>
            <person name="Fitzgerald M."/>
            <person name="Haas B."/>
            <person name="Abouelleil A."/>
            <person name="Alvarado L."/>
            <person name="Arachchi H.M."/>
            <person name="Berlin A."/>
            <person name="Brown A."/>
            <person name="Chapman S.B."/>
            <person name="Chen Z."/>
            <person name="Dunbar C."/>
            <person name="Freedman E."/>
            <person name="Gearin G."/>
            <person name="Gellesch M."/>
            <person name="Goldberg J."/>
            <person name="Griggs A."/>
            <person name="Gujja S."/>
            <person name="Heilman E.R."/>
            <person name="Heiman D."/>
            <person name="Howarth C."/>
            <person name="Larson L."/>
            <person name="Lui A."/>
            <person name="MacDonald P.J."/>
            <person name="Mehta T."/>
            <person name="Montmayeur A."/>
            <person name="Murphy C."/>
            <person name="Neiman D."/>
            <person name="Pearson M."/>
            <person name="Priest M."/>
            <person name="Roberts A."/>
            <person name="Saif S."/>
            <person name="Shea T."/>
            <person name="Shenoy N."/>
            <person name="Sisk P."/>
            <person name="Stolte C."/>
            <person name="Sykes S."/>
            <person name="White J."/>
            <person name="Yandava C."/>
            <person name="Wortman J."/>
            <person name="Nusbaum C."/>
            <person name="Birren B."/>
        </authorList>
    </citation>
    <scope>NUCLEOTIDE SEQUENCE [LARGE SCALE GENOMIC DNA]</scope>
    <source>
        <strain evidence="2 3">WAL-19142</strain>
    </source>
</reference>
<sequence>MRIIYLIRHGRVGFPNGIKRCIGRTDLLLDDWGKRQAEDLREYFSLHPVKHIYCSQLTRSIETARILGGWKTDGRDGSRIPDENGADRMAIPVRIDQDLQELDMGEWENVPMADLDKTLEQEPVKGERRTEAKSRMERAVTRILKETDGDVAVVAHAGINCCFLAGITGSPLETSRALFQPYGGISRIAVRELENGSFNYQLLELGRMPRLYPTDEECAAMLEHYRTPEPVRKHCCKVASIAEVLGKVQEQMGVSLDQGLIRSASLLHDIARHRENHAREGTRILMREGYPAVAEIIRQHHCLEQEKINEAAIVYLADKLVKGDRTVTLEERFRDTEQKCRASHEAWNNHEMRREQAFRILRMMGAGMDR</sequence>
<name>A0A0J9BYR5_9FIRM</name>